<protein>
    <recommendedName>
        <fullName evidence="4">Sushi domain-containing protein</fullName>
    </recommendedName>
</protein>
<feature type="domain" description="Sushi" evidence="4">
    <location>
        <begin position="16"/>
        <end position="79"/>
    </location>
</feature>
<dbReference type="InterPro" id="IPR035976">
    <property type="entry name" value="Sushi/SCR/CCP_sf"/>
</dbReference>
<name>A0AAE0YF30_9GAST</name>
<keyword evidence="2" id="KW-0768">Sushi</keyword>
<dbReference type="Proteomes" id="UP001283361">
    <property type="component" value="Unassembled WGS sequence"/>
</dbReference>
<feature type="transmembrane region" description="Helical" evidence="3">
    <location>
        <begin position="88"/>
        <end position="109"/>
    </location>
</feature>
<organism evidence="5 6">
    <name type="scientific">Elysia crispata</name>
    <name type="common">lettuce slug</name>
    <dbReference type="NCBI Taxonomy" id="231223"/>
    <lineage>
        <taxon>Eukaryota</taxon>
        <taxon>Metazoa</taxon>
        <taxon>Spiralia</taxon>
        <taxon>Lophotrochozoa</taxon>
        <taxon>Mollusca</taxon>
        <taxon>Gastropoda</taxon>
        <taxon>Heterobranchia</taxon>
        <taxon>Euthyneura</taxon>
        <taxon>Panpulmonata</taxon>
        <taxon>Sacoglossa</taxon>
        <taxon>Placobranchoidea</taxon>
        <taxon>Plakobranchidae</taxon>
        <taxon>Elysia</taxon>
    </lineage>
</organism>
<keyword evidence="3" id="KW-0472">Membrane</keyword>
<proteinExistence type="predicted"/>
<dbReference type="InterPro" id="IPR000436">
    <property type="entry name" value="Sushi_SCR_CCP_dom"/>
</dbReference>
<keyword evidence="6" id="KW-1185">Reference proteome</keyword>
<dbReference type="Gene3D" id="2.10.70.10">
    <property type="entry name" value="Complement Module, domain 1"/>
    <property type="match status" value="1"/>
</dbReference>
<evidence type="ECO:0000313" key="6">
    <source>
        <dbReference type="Proteomes" id="UP001283361"/>
    </source>
</evidence>
<gene>
    <name evidence="5" type="ORF">RRG08_024682</name>
</gene>
<evidence type="ECO:0000256" key="2">
    <source>
        <dbReference type="PROSITE-ProRule" id="PRU00302"/>
    </source>
</evidence>
<dbReference type="AlphaFoldDB" id="A0AAE0YF30"/>
<accession>A0AAE0YF30</accession>
<keyword evidence="3" id="KW-0812">Transmembrane</keyword>
<evidence type="ECO:0000313" key="5">
    <source>
        <dbReference type="EMBL" id="KAK3741934.1"/>
    </source>
</evidence>
<comment type="caution">
    <text evidence="2">Lacks conserved residue(s) required for the propagation of feature annotation.</text>
</comment>
<keyword evidence="3" id="KW-1133">Transmembrane helix</keyword>
<keyword evidence="1" id="KW-1015">Disulfide bond</keyword>
<comment type="caution">
    <text evidence="5">The sequence shown here is derived from an EMBL/GenBank/DDBJ whole genome shotgun (WGS) entry which is preliminary data.</text>
</comment>
<evidence type="ECO:0000259" key="4">
    <source>
        <dbReference type="PROSITE" id="PS50923"/>
    </source>
</evidence>
<dbReference type="PROSITE" id="PS50923">
    <property type="entry name" value="SUSHI"/>
    <property type="match status" value="1"/>
</dbReference>
<reference evidence="5" key="1">
    <citation type="journal article" date="2023" name="G3 (Bethesda)">
        <title>A reference genome for the long-term kleptoplast-retaining sea slug Elysia crispata morphotype clarki.</title>
        <authorList>
            <person name="Eastman K.E."/>
            <person name="Pendleton A.L."/>
            <person name="Shaikh M.A."/>
            <person name="Suttiyut T."/>
            <person name="Ogas R."/>
            <person name="Tomko P."/>
            <person name="Gavelis G."/>
            <person name="Widhalm J.R."/>
            <person name="Wisecaver J.H."/>
        </authorList>
    </citation>
    <scope>NUCLEOTIDE SEQUENCE</scope>
    <source>
        <strain evidence="5">ECLA1</strain>
    </source>
</reference>
<sequence>MTQYLSRSNISVVARPMCEPDAEQISSSQVFKNYFFVTYYDNFTMRYSCLTNYHLASGNLVRDCLPNGTWSGMAPKCEVDYYMEKSRLSLIIITVSLLVPCVLLFLDFMNFVRKRRVRRNIFVRVASQTSRMVEEHSVMSRVALQEYEAYFDGDIELSSAEALGNIKQRGRKTEILVMQRTRDFCMALGQIPVRRSLALTRSSPREESRSFLMFGAGRHLAQMGKKLWDI</sequence>
<evidence type="ECO:0000256" key="1">
    <source>
        <dbReference type="ARBA" id="ARBA00023157"/>
    </source>
</evidence>
<dbReference type="EMBL" id="JAWDGP010006383">
    <property type="protein sequence ID" value="KAK3741934.1"/>
    <property type="molecule type" value="Genomic_DNA"/>
</dbReference>
<dbReference type="CDD" id="cd00033">
    <property type="entry name" value="CCP"/>
    <property type="match status" value="1"/>
</dbReference>
<dbReference type="SUPFAM" id="SSF57535">
    <property type="entry name" value="Complement control module/SCR domain"/>
    <property type="match status" value="1"/>
</dbReference>
<dbReference type="Pfam" id="PF00084">
    <property type="entry name" value="Sushi"/>
    <property type="match status" value="1"/>
</dbReference>
<evidence type="ECO:0000256" key="3">
    <source>
        <dbReference type="SAM" id="Phobius"/>
    </source>
</evidence>